<dbReference type="PANTHER" id="PTHR43513">
    <property type="entry name" value="DIHYDROOROTATE DEHYDROGENASE B (NAD(+)), ELECTRON TRANSFER SUBUNIT"/>
    <property type="match status" value="1"/>
</dbReference>
<accession>A0AA96GDT3</accession>
<feature type="domain" description="FAD-binding FR-type" evidence="2">
    <location>
        <begin position="6"/>
        <end position="106"/>
    </location>
</feature>
<dbReference type="InterPro" id="IPR017938">
    <property type="entry name" value="Riboflavin_synthase-like_b-brl"/>
</dbReference>
<dbReference type="CDD" id="cd06221">
    <property type="entry name" value="sulfite_reductase_like"/>
    <property type="match status" value="1"/>
</dbReference>
<organism evidence="3 4">
    <name type="scientific">Candidatus Nitrospira allomarina</name>
    <dbReference type="NCBI Taxonomy" id="3020900"/>
    <lineage>
        <taxon>Bacteria</taxon>
        <taxon>Pseudomonadati</taxon>
        <taxon>Nitrospirota</taxon>
        <taxon>Nitrospiria</taxon>
        <taxon>Nitrospirales</taxon>
        <taxon>Nitrospiraceae</taxon>
        <taxon>Nitrospira</taxon>
    </lineage>
</organism>
<dbReference type="GO" id="GO:0050660">
    <property type="term" value="F:flavin adenine dinucleotide binding"/>
    <property type="evidence" value="ECO:0007669"/>
    <property type="project" value="InterPro"/>
</dbReference>
<feature type="binding site" evidence="1">
    <location>
        <position position="258"/>
    </location>
    <ligand>
        <name>[2Fe-2S] cluster</name>
        <dbReference type="ChEBI" id="CHEBI:190135"/>
    </ligand>
</feature>
<evidence type="ECO:0000256" key="1">
    <source>
        <dbReference type="PIRSR" id="PIRSR006816-2"/>
    </source>
</evidence>
<dbReference type="GO" id="GO:0046872">
    <property type="term" value="F:metal ion binding"/>
    <property type="evidence" value="ECO:0007669"/>
    <property type="project" value="UniProtKB-KW"/>
</dbReference>
<dbReference type="GO" id="GO:0051537">
    <property type="term" value="F:2 iron, 2 sulfur cluster binding"/>
    <property type="evidence" value="ECO:0007669"/>
    <property type="project" value="UniProtKB-KW"/>
</dbReference>
<dbReference type="InterPro" id="IPR008333">
    <property type="entry name" value="Cbr1-like_FAD-bd_dom"/>
</dbReference>
<dbReference type="InterPro" id="IPR019480">
    <property type="entry name" value="Dihydroorotate_DH_Fe-S-bd"/>
</dbReference>
<keyword evidence="1" id="KW-0411">Iron-sulfur</keyword>
<dbReference type="RefSeq" id="WP_312646867.1">
    <property type="nucleotide sequence ID" value="NZ_CP116967.1"/>
</dbReference>
<dbReference type="GO" id="GO:0006221">
    <property type="term" value="P:pyrimidine nucleotide biosynthetic process"/>
    <property type="evidence" value="ECO:0007669"/>
    <property type="project" value="InterPro"/>
</dbReference>
<evidence type="ECO:0000313" key="3">
    <source>
        <dbReference type="EMBL" id="WNM59963.1"/>
    </source>
</evidence>
<dbReference type="InterPro" id="IPR039261">
    <property type="entry name" value="FNR_nucleotide-bd"/>
</dbReference>
<proteinExistence type="predicted"/>
<dbReference type="InterPro" id="IPR012165">
    <property type="entry name" value="Cyt_c3_hydrogenase_gsu"/>
</dbReference>
<dbReference type="GO" id="GO:0016491">
    <property type="term" value="F:oxidoreductase activity"/>
    <property type="evidence" value="ECO:0007669"/>
    <property type="project" value="InterPro"/>
</dbReference>
<dbReference type="Pfam" id="PF10418">
    <property type="entry name" value="DHODB_Fe-S_bind"/>
    <property type="match status" value="1"/>
</dbReference>
<reference evidence="3 4" key="1">
    <citation type="submission" date="2023-01" db="EMBL/GenBank/DDBJ databases">
        <title>Cultivation and genomic characterization of new, ubiquitous marine nitrite-oxidizing bacteria from the Nitrospirales.</title>
        <authorList>
            <person name="Mueller A.J."/>
            <person name="Daebeler A."/>
            <person name="Herbold C.W."/>
            <person name="Kirkegaard R.H."/>
            <person name="Daims H."/>
        </authorList>
    </citation>
    <scope>NUCLEOTIDE SEQUENCE [LARGE SCALE GENOMIC DNA]</scope>
    <source>
        <strain evidence="3 4">VA</strain>
    </source>
</reference>
<gene>
    <name evidence="3" type="ORF">PP769_09455</name>
</gene>
<keyword evidence="1" id="KW-0408">Iron</keyword>
<dbReference type="PANTHER" id="PTHR43513:SF1">
    <property type="entry name" value="ANAEROBIC SULFITE REDUCTASE SUBUNIT B"/>
    <property type="match status" value="1"/>
</dbReference>
<dbReference type="Proteomes" id="UP001302719">
    <property type="component" value="Chromosome"/>
</dbReference>
<dbReference type="InterPro" id="IPR050353">
    <property type="entry name" value="PyrK_electron_transfer"/>
</dbReference>
<dbReference type="PROSITE" id="PS51384">
    <property type="entry name" value="FAD_FR"/>
    <property type="match status" value="1"/>
</dbReference>
<sequence length="278" mass="31145">MTFNPYLIHPAVIVDRKQESTDIVTFRLQLTDSTHRESFRFEAGQFNMLYVFGVGEVAISIVSDPGEPEFLDHTIRVVGRITQVLGAMQVGESVGVRGPFGIGWPMREAQGKDVLIVTGGLGCAPVVGAIEYMFRRREEYGAMTILHGVKTPHDLLYRERFDAWRYQPRTQVLLTSDEPGKTWHSHVGVVTELFDQLQLDPANTLVMMCGPEIMMRIACNTLSHQGLRPDAMYVSLERHMECGIGLCGHCQLGPFFVCKDGPVMRLDRVVPYFGKVGV</sequence>
<dbReference type="Pfam" id="PF00970">
    <property type="entry name" value="FAD_binding_6"/>
    <property type="match status" value="1"/>
</dbReference>
<feature type="binding site" evidence="1">
    <location>
        <position position="247"/>
    </location>
    <ligand>
        <name>[2Fe-2S] cluster</name>
        <dbReference type="ChEBI" id="CHEBI:190135"/>
    </ligand>
</feature>
<protein>
    <submittedName>
        <fullName evidence="3">FAD/NAD(P)-binding protein</fullName>
    </submittedName>
</protein>
<dbReference type="AlphaFoldDB" id="A0AA96GDT3"/>
<comment type="cofactor">
    <cofactor evidence="1">
        <name>[2Fe-2S] cluster</name>
        <dbReference type="ChEBI" id="CHEBI:190135"/>
    </cofactor>
    <text evidence="1">Binds 1 [2Fe-2S] cluster per subunit.</text>
</comment>
<keyword evidence="1" id="KW-0479">Metal-binding</keyword>
<dbReference type="PRINTS" id="PR00406">
    <property type="entry name" value="CYTB5RDTASE"/>
</dbReference>
<dbReference type="SUPFAM" id="SSF52343">
    <property type="entry name" value="Ferredoxin reductase-like, C-terminal NADP-linked domain"/>
    <property type="match status" value="1"/>
</dbReference>
<dbReference type="KEGG" id="nall:PP769_09455"/>
<keyword evidence="1" id="KW-0001">2Fe-2S</keyword>
<dbReference type="Gene3D" id="2.40.30.10">
    <property type="entry name" value="Translation factors"/>
    <property type="match status" value="1"/>
</dbReference>
<dbReference type="PIRSF" id="PIRSF006816">
    <property type="entry name" value="Cyc3_hyd_g"/>
    <property type="match status" value="1"/>
</dbReference>
<feature type="binding site" evidence="1">
    <location>
        <position position="242"/>
    </location>
    <ligand>
        <name>[2Fe-2S] cluster</name>
        <dbReference type="ChEBI" id="CHEBI:190135"/>
    </ligand>
</feature>
<dbReference type="InterPro" id="IPR017927">
    <property type="entry name" value="FAD-bd_FR_type"/>
</dbReference>
<dbReference type="Pfam" id="PF00175">
    <property type="entry name" value="NAD_binding_1"/>
    <property type="match status" value="1"/>
</dbReference>
<feature type="binding site" evidence="1">
    <location>
        <position position="250"/>
    </location>
    <ligand>
        <name>[2Fe-2S] cluster</name>
        <dbReference type="ChEBI" id="CHEBI:190135"/>
    </ligand>
</feature>
<name>A0AA96GDT3_9BACT</name>
<evidence type="ECO:0000313" key="4">
    <source>
        <dbReference type="Proteomes" id="UP001302719"/>
    </source>
</evidence>
<keyword evidence="4" id="KW-1185">Reference proteome</keyword>
<evidence type="ECO:0000259" key="2">
    <source>
        <dbReference type="PROSITE" id="PS51384"/>
    </source>
</evidence>
<dbReference type="SUPFAM" id="SSF63380">
    <property type="entry name" value="Riboflavin synthase domain-like"/>
    <property type="match status" value="1"/>
</dbReference>
<dbReference type="EMBL" id="CP116967">
    <property type="protein sequence ID" value="WNM59963.1"/>
    <property type="molecule type" value="Genomic_DNA"/>
</dbReference>
<dbReference type="InterPro" id="IPR001433">
    <property type="entry name" value="OxRdtase_FAD/NAD-bd"/>
</dbReference>
<dbReference type="Gene3D" id="3.40.50.80">
    <property type="entry name" value="Nucleotide-binding domain of ferredoxin-NADP reductase (FNR) module"/>
    <property type="match status" value="1"/>
</dbReference>